<comment type="caution">
    <text evidence="1">The sequence shown here is derived from an EMBL/GenBank/DDBJ whole genome shotgun (WGS) entry which is preliminary data.</text>
</comment>
<sequence>MSLELMHKRNMESGYWHSHQQENWSVVPVKQNSQAVATLSASMDEEFVDTIATEIPQPIEFSNKIPSWSDLKYIMRKTAMVVVGVTLFVAGYRHIHRQTEYVTAKAAQTNPGYSTTPITISEDIKQTAAFRLVKPS</sequence>
<reference evidence="1 2" key="1">
    <citation type="submission" date="2022-04" db="EMBL/GenBank/DDBJ databases">
        <title>Spirosoma sp. strain RP8 genome sequencing and assembly.</title>
        <authorList>
            <person name="Jung Y."/>
        </authorList>
    </citation>
    <scope>NUCLEOTIDE SEQUENCE [LARGE SCALE GENOMIC DNA]</scope>
    <source>
        <strain evidence="1 2">RP8</strain>
    </source>
</reference>
<dbReference type="EMBL" id="JALPRF010000001">
    <property type="protein sequence ID" value="MCK8491965.1"/>
    <property type="molecule type" value="Genomic_DNA"/>
</dbReference>
<dbReference type="Proteomes" id="UP001202180">
    <property type="component" value="Unassembled WGS sequence"/>
</dbReference>
<keyword evidence="2" id="KW-1185">Reference proteome</keyword>
<dbReference type="RefSeq" id="WP_248476546.1">
    <property type="nucleotide sequence ID" value="NZ_JALPRF010000001.1"/>
</dbReference>
<name>A0ABT0HIZ4_9BACT</name>
<accession>A0ABT0HIZ4</accession>
<protein>
    <submittedName>
        <fullName evidence="1">Uncharacterized protein</fullName>
    </submittedName>
</protein>
<evidence type="ECO:0000313" key="2">
    <source>
        <dbReference type="Proteomes" id="UP001202180"/>
    </source>
</evidence>
<gene>
    <name evidence="1" type="ORF">M0L20_08900</name>
</gene>
<organism evidence="1 2">
    <name type="scientific">Spirosoma liriopis</name>
    <dbReference type="NCBI Taxonomy" id="2937440"/>
    <lineage>
        <taxon>Bacteria</taxon>
        <taxon>Pseudomonadati</taxon>
        <taxon>Bacteroidota</taxon>
        <taxon>Cytophagia</taxon>
        <taxon>Cytophagales</taxon>
        <taxon>Cytophagaceae</taxon>
        <taxon>Spirosoma</taxon>
    </lineage>
</organism>
<evidence type="ECO:0000313" key="1">
    <source>
        <dbReference type="EMBL" id="MCK8491965.1"/>
    </source>
</evidence>
<proteinExistence type="predicted"/>